<dbReference type="InterPro" id="IPR049067">
    <property type="entry name" value="MreB-like_C"/>
</dbReference>
<dbReference type="SUPFAM" id="SSF53067">
    <property type="entry name" value="Actin-like ATPase domain"/>
    <property type="match status" value="2"/>
</dbReference>
<evidence type="ECO:0000313" key="4">
    <source>
        <dbReference type="Proteomes" id="UP000242520"/>
    </source>
</evidence>
<dbReference type="InterPro" id="IPR040607">
    <property type="entry name" value="ALP_N"/>
</dbReference>
<dbReference type="RefSeq" id="WP_072724167.1">
    <property type="nucleotide sequence ID" value="NZ_FQXH01000008.1"/>
</dbReference>
<accession>A0A1M5QHW3</accession>
<evidence type="ECO:0000259" key="1">
    <source>
        <dbReference type="Pfam" id="PF17989"/>
    </source>
</evidence>
<evidence type="ECO:0000259" key="2">
    <source>
        <dbReference type="Pfam" id="PF21522"/>
    </source>
</evidence>
<dbReference type="Gene3D" id="3.30.420.40">
    <property type="match status" value="2"/>
</dbReference>
<dbReference type="AlphaFoldDB" id="A0A1M5QHW3"/>
<dbReference type="Proteomes" id="UP000242520">
    <property type="component" value="Unassembled WGS sequence"/>
</dbReference>
<gene>
    <name evidence="3" type="ORF">SAMN02744040_00952</name>
</gene>
<name>A0A1M5QHW3_9FIRM</name>
<proteinExistence type="predicted"/>
<feature type="domain" description="Actin-like protein N-terminal" evidence="1">
    <location>
        <begin position="34"/>
        <end position="139"/>
    </location>
</feature>
<dbReference type="Pfam" id="PF21522">
    <property type="entry name" value="MreB-like_C"/>
    <property type="match status" value="1"/>
</dbReference>
<dbReference type="OrthoDB" id="1883643at2"/>
<sequence length="306" mass="35191">METTIISIDHGNKQIKSEYGIKYDTGYTVMEKEPVTNKNVLKYNGEYYVIGEGRFSVMNDKTIDDKFFILSLKAIALNLKKWNKQHADIILSVGLPLIHYGELKEKYKKYFMRKDIEFEYENVHYKIDITDVFVWAQGYAAMISKFHDYKNTQLTIIDLGGYTTDLCRTTSKGLLINSSCNSIPFGIIHLINDIKKEFFQKGINLTEEQIEEIIKGEADTLFISKELYALVNKKVDTFVVNLLSKVNELGYVTTINPVLFVGGGSQLLKKHIEQKTDNIGYAEFMDEFSNIYGYSILGRQALRRVI</sequence>
<evidence type="ECO:0000313" key="3">
    <source>
        <dbReference type="EMBL" id="SHH13518.1"/>
    </source>
</evidence>
<organism evidence="3 4">
    <name type="scientific">Tepidibacter thalassicus DSM 15285</name>
    <dbReference type="NCBI Taxonomy" id="1123350"/>
    <lineage>
        <taxon>Bacteria</taxon>
        <taxon>Bacillati</taxon>
        <taxon>Bacillota</taxon>
        <taxon>Clostridia</taxon>
        <taxon>Peptostreptococcales</taxon>
        <taxon>Peptostreptococcaceae</taxon>
        <taxon>Tepidibacter</taxon>
    </lineage>
</organism>
<dbReference type="CDD" id="cd10227">
    <property type="entry name" value="ASKHA_NBD_ParM-like"/>
    <property type="match status" value="1"/>
</dbReference>
<dbReference type="EMBL" id="FQXH01000008">
    <property type="protein sequence ID" value="SHH13518.1"/>
    <property type="molecule type" value="Genomic_DNA"/>
</dbReference>
<keyword evidence="4" id="KW-1185">Reference proteome</keyword>
<dbReference type="STRING" id="1123350.SAMN02744040_00952"/>
<dbReference type="InterPro" id="IPR043129">
    <property type="entry name" value="ATPase_NBD"/>
</dbReference>
<feature type="domain" description="Actin homologue MreB-like C-terminal" evidence="2">
    <location>
        <begin position="156"/>
        <end position="273"/>
    </location>
</feature>
<reference evidence="4" key="1">
    <citation type="submission" date="2016-11" db="EMBL/GenBank/DDBJ databases">
        <authorList>
            <person name="Varghese N."/>
            <person name="Submissions S."/>
        </authorList>
    </citation>
    <scope>NUCLEOTIDE SEQUENCE [LARGE SCALE GENOMIC DNA]</scope>
    <source>
        <strain evidence="4">DSM 15285</strain>
    </source>
</reference>
<dbReference type="Pfam" id="PF17989">
    <property type="entry name" value="ALP_N"/>
    <property type="match status" value="1"/>
</dbReference>
<protein>
    <submittedName>
        <fullName evidence="3">Plasmid segregation protein ParM</fullName>
    </submittedName>
</protein>